<dbReference type="PROSITE" id="PS50893">
    <property type="entry name" value="ABC_TRANSPORTER_2"/>
    <property type="match status" value="1"/>
</dbReference>
<proteinExistence type="inferred from homology"/>
<dbReference type="EMBL" id="RLIH01000010">
    <property type="protein sequence ID" value="RVU54400.1"/>
    <property type="molecule type" value="Genomic_DNA"/>
</dbReference>
<dbReference type="AlphaFoldDB" id="A0A437S5W4"/>
<comment type="caution">
    <text evidence="6">The sequence shown here is derived from an EMBL/GenBank/DDBJ whole genome shotgun (WGS) entry which is preliminary data.</text>
</comment>
<evidence type="ECO:0000313" key="6">
    <source>
        <dbReference type="EMBL" id="RVU54400.1"/>
    </source>
</evidence>
<keyword evidence="7" id="KW-1185">Reference proteome</keyword>
<protein>
    <submittedName>
        <fullName evidence="6">ATP-binding cassette domain-containing protein</fullName>
    </submittedName>
</protein>
<keyword evidence="2" id="KW-0813">Transport</keyword>
<dbReference type="Proteomes" id="UP000288812">
    <property type="component" value="Unassembled WGS sequence"/>
</dbReference>
<dbReference type="GO" id="GO:0005524">
    <property type="term" value="F:ATP binding"/>
    <property type="evidence" value="ECO:0007669"/>
    <property type="project" value="UniProtKB-KW"/>
</dbReference>
<comment type="similarity">
    <text evidence="1">Belongs to the ABC transporter superfamily.</text>
</comment>
<dbReference type="InterPro" id="IPR003593">
    <property type="entry name" value="AAA+_ATPase"/>
</dbReference>
<gene>
    <name evidence="6" type="ORF">EF514_07330</name>
</gene>
<dbReference type="InterPro" id="IPR017871">
    <property type="entry name" value="ABC_transporter-like_CS"/>
</dbReference>
<dbReference type="Pfam" id="PF00005">
    <property type="entry name" value="ABC_tran"/>
    <property type="match status" value="1"/>
</dbReference>
<dbReference type="PANTHER" id="PTHR43335:SF2">
    <property type="entry name" value="ABC TRANSPORTER, ATP-BINDING PROTEIN"/>
    <property type="match status" value="1"/>
</dbReference>
<organism evidence="6 7">
    <name type="scientific">Anaerosphaera multitolerans</name>
    <dbReference type="NCBI Taxonomy" id="2487351"/>
    <lineage>
        <taxon>Bacteria</taxon>
        <taxon>Bacillati</taxon>
        <taxon>Bacillota</taxon>
        <taxon>Tissierellia</taxon>
        <taxon>Tissierellales</taxon>
        <taxon>Peptoniphilaceae</taxon>
        <taxon>Anaerosphaera</taxon>
    </lineage>
</organism>
<dbReference type="SUPFAM" id="SSF52540">
    <property type="entry name" value="P-loop containing nucleoside triphosphate hydrolases"/>
    <property type="match status" value="1"/>
</dbReference>
<dbReference type="Gene3D" id="3.40.50.300">
    <property type="entry name" value="P-loop containing nucleotide triphosphate hydrolases"/>
    <property type="match status" value="1"/>
</dbReference>
<dbReference type="InterPro" id="IPR027417">
    <property type="entry name" value="P-loop_NTPase"/>
</dbReference>
<dbReference type="RefSeq" id="WP_127724783.1">
    <property type="nucleotide sequence ID" value="NZ_RLIH01000010.1"/>
</dbReference>
<reference evidence="6 7" key="1">
    <citation type="submission" date="2018-11" db="EMBL/GenBank/DDBJ databases">
        <title>Genome sequencing and assembly of Anaerosphaera sp. nov., GS7-6-2.</title>
        <authorList>
            <person name="Rettenmaier R."/>
            <person name="Liebl W."/>
            <person name="Zverlov V."/>
        </authorList>
    </citation>
    <scope>NUCLEOTIDE SEQUENCE [LARGE SCALE GENOMIC DNA]</scope>
    <source>
        <strain evidence="6 7">GS7-6-2</strain>
    </source>
</reference>
<dbReference type="GO" id="GO:0016887">
    <property type="term" value="F:ATP hydrolysis activity"/>
    <property type="evidence" value="ECO:0007669"/>
    <property type="project" value="InterPro"/>
</dbReference>
<evidence type="ECO:0000256" key="4">
    <source>
        <dbReference type="ARBA" id="ARBA00022840"/>
    </source>
</evidence>
<keyword evidence="3" id="KW-0547">Nucleotide-binding</keyword>
<evidence type="ECO:0000256" key="1">
    <source>
        <dbReference type="ARBA" id="ARBA00005417"/>
    </source>
</evidence>
<dbReference type="PANTHER" id="PTHR43335">
    <property type="entry name" value="ABC TRANSPORTER, ATP-BINDING PROTEIN"/>
    <property type="match status" value="1"/>
</dbReference>
<evidence type="ECO:0000259" key="5">
    <source>
        <dbReference type="PROSITE" id="PS50893"/>
    </source>
</evidence>
<dbReference type="SMART" id="SM00382">
    <property type="entry name" value="AAA"/>
    <property type="match status" value="1"/>
</dbReference>
<sequence>MEIMISDLEMTYSNGKKALQDINLVLESPNLIGLLGPNGAGKTTLIKLLTMSLIQTKGEVFLRGKSIVEQEKILKSQLGYLPQVFGLYEDLTVYQFLEYMSVLKGIKKPRSEILEKINMTNLKTKSKKKIRTLSGGQKQRVGIAQALLGNPSLMIFDEPTVGLDPEERINFRNLFSKIAENKLVILSTHIVEDIQAVCNQLIVMDEGKIIFTGTPEELIYLAQGHVGIFYEHSKAEQHCEITSRVNTANGVICRGVAEILPEFMSEVEPTLEDAYMYLMSRKDRSDGF</sequence>
<name>A0A437S5W4_9FIRM</name>
<dbReference type="InterPro" id="IPR003439">
    <property type="entry name" value="ABC_transporter-like_ATP-bd"/>
</dbReference>
<evidence type="ECO:0000256" key="2">
    <source>
        <dbReference type="ARBA" id="ARBA00022448"/>
    </source>
</evidence>
<evidence type="ECO:0000256" key="3">
    <source>
        <dbReference type="ARBA" id="ARBA00022741"/>
    </source>
</evidence>
<dbReference type="PROSITE" id="PS00211">
    <property type="entry name" value="ABC_TRANSPORTER_1"/>
    <property type="match status" value="1"/>
</dbReference>
<evidence type="ECO:0000313" key="7">
    <source>
        <dbReference type="Proteomes" id="UP000288812"/>
    </source>
</evidence>
<accession>A0A437S5W4</accession>
<keyword evidence="4 6" id="KW-0067">ATP-binding</keyword>
<dbReference type="OrthoDB" id="9804819at2"/>
<feature type="domain" description="ABC transporter" evidence="5">
    <location>
        <begin position="3"/>
        <end position="231"/>
    </location>
</feature>